<dbReference type="InterPro" id="IPR050389">
    <property type="entry name" value="LysR-type_TF"/>
</dbReference>
<reference evidence="6" key="1">
    <citation type="submission" date="2019-11" db="EMBL/GenBank/DDBJ databases">
        <authorList>
            <person name="Feng L."/>
        </authorList>
    </citation>
    <scope>NUCLEOTIDE SEQUENCE</scope>
    <source>
        <strain evidence="6">EMassiliensisLFYP7</strain>
    </source>
</reference>
<gene>
    <name evidence="6" type="primary">ybdO_2</name>
    <name evidence="6" type="ORF">EMLFYP7_01353</name>
</gene>
<evidence type="ECO:0000256" key="3">
    <source>
        <dbReference type="ARBA" id="ARBA00023125"/>
    </source>
</evidence>
<dbReference type="OrthoDB" id="5897503at2"/>
<dbReference type="SUPFAM" id="SSF46785">
    <property type="entry name" value="Winged helix' DNA-binding domain"/>
    <property type="match status" value="1"/>
</dbReference>
<dbReference type="PANTHER" id="PTHR30118">
    <property type="entry name" value="HTH-TYPE TRANSCRIPTIONAL REGULATOR LEUO-RELATED"/>
    <property type="match status" value="1"/>
</dbReference>
<dbReference type="PROSITE" id="PS50931">
    <property type="entry name" value="HTH_LYSR"/>
    <property type="match status" value="1"/>
</dbReference>
<dbReference type="PANTHER" id="PTHR30118:SF6">
    <property type="entry name" value="HTH-TYPE TRANSCRIPTIONAL REGULATOR LEUO"/>
    <property type="match status" value="1"/>
</dbReference>
<dbReference type="InterPro" id="IPR036390">
    <property type="entry name" value="WH_DNA-bd_sf"/>
</dbReference>
<proteinExistence type="inferred from homology"/>
<dbReference type="Gene3D" id="3.40.190.10">
    <property type="entry name" value="Periplasmic binding protein-like II"/>
    <property type="match status" value="2"/>
</dbReference>
<dbReference type="InterPro" id="IPR036388">
    <property type="entry name" value="WH-like_DNA-bd_sf"/>
</dbReference>
<dbReference type="GO" id="GO:0003677">
    <property type="term" value="F:DNA binding"/>
    <property type="evidence" value="ECO:0007669"/>
    <property type="project" value="UniProtKB-KW"/>
</dbReference>
<feature type="domain" description="HTH lysR-type" evidence="5">
    <location>
        <begin position="4"/>
        <end position="61"/>
    </location>
</feature>
<sequence length="302" mass="35228">MDKINYNFIRVIISIVEHSNMSRAAEELEMLPGSISYAVNQLRKHFNDPLFIRDKNGVKPTSLAKQLYQHFKRAEESIERAFSLSPLQTESSNIKMHTIQLNELYLMKKLMDNDYFTGDNSLSFCAFTPSASKRLQQLRSWQIDLDIGLKLWEDPSIICIKLKDADFVYVAHKDSPVDLEAHARSVTHFKNSQANARVAWAQGWTQAEESLRLYIKNQSERNKEIFYRTESLANIFLLMSISDIAYAMPRYIYNYCSRFFSLKHADFPAFNVSRLATYAHYHVNNKNKNSINKIIEIFNREN</sequence>
<evidence type="ECO:0000313" key="6">
    <source>
        <dbReference type="EMBL" id="VYU08155.1"/>
    </source>
</evidence>
<dbReference type="SUPFAM" id="SSF53850">
    <property type="entry name" value="Periplasmic binding protein-like II"/>
    <property type="match status" value="1"/>
</dbReference>
<accession>A0A6N3BVS5</accession>
<evidence type="ECO:0000256" key="4">
    <source>
        <dbReference type="ARBA" id="ARBA00023163"/>
    </source>
</evidence>
<evidence type="ECO:0000259" key="5">
    <source>
        <dbReference type="PROSITE" id="PS50931"/>
    </source>
</evidence>
<name>A0A6N3BVS5_9ENTR</name>
<protein>
    <submittedName>
        <fullName evidence="6">Putative HTH-type transcriptional regulator YbdO</fullName>
    </submittedName>
</protein>
<comment type="similarity">
    <text evidence="1">Belongs to the LysR transcriptional regulatory family.</text>
</comment>
<dbReference type="Gene3D" id="1.10.10.10">
    <property type="entry name" value="Winged helix-like DNA-binding domain superfamily/Winged helix DNA-binding domain"/>
    <property type="match status" value="1"/>
</dbReference>
<dbReference type="EMBL" id="CACRTZ010000006">
    <property type="protein sequence ID" value="VYU08155.1"/>
    <property type="molecule type" value="Genomic_DNA"/>
</dbReference>
<dbReference type="AlphaFoldDB" id="A0A6N3BVS5"/>
<keyword evidence="3" id="KW-0238">DNA-binding</keyword>
<dbReference type="InterPro" id="IPR000847">
    <property type="entry name" value="LysR_HTH_N"/>
</dbReference>
<evidence type="ECO:0000256" key="1">
    <source>
        <dbReference type="ARBA" id="ARBA00009437"/>
    </source>
</evidence>
<keyword evidence="4" id="KW-0804">Transcription</keyword>
<organism evidence="6">
    <name type="scientific">Phytobacter massiliensis</name>
    <dbReference type="NCBI Taxonomy" id="1485952"/>
    <lineage>
        <taxon>Bacteria</taxon>
        <taxon>Pseudomonadati</taxon>
        <taxon>Pseudomonadota</taxon>
        <taxon>Gammaproteobacteria</taxon>
        <taxon>Enterobacterales</taxon>
        <taxon>Enterobacteriaceae</taxon>
        <taxon>Phytobacter</taxon>
    </lineage>
</organism>
<keyword evidence="2" id="KW-0805">Transcription regulation</keyword>
<dbReference type="RefSeq" id="WP_044183386.1">
    <property type="nucleotide sequence ID" value="NZ_CABKSF010000004.1"/>
</dbReference>
<dbReference type="Pfam" id="PF00126">
    <property type="entry name" value="HTH_1"/>
    <property type="match status" value="1"/>
</dbReference>
<evidence type="ECO:0000256" key="2">
    <source>
        <dbReference type="ARBA" id="ARBA00023015"/>
    </source>
</evidence>
<dbReference type="GO" id="GO:0003700">
    <property type="term" value="F:DNA-binding transcription factor activity"/>
    <property type="evidence" value="ECO:0007669"/>
    <property type="project" value="InterPro"/>
</dbReference>